<dbReference type="Pfam" id="PF21365">
    <property type="entry name" value="Glyco_hydro_31_3rd"/>
    <property type="match status" value="1"/>
</dbReference>
<dbReference type="Proteomes" id="UP000050934">
    <property type="component" value="Unassembled WGS sequence"/>
</dbReference>
<dbReference type="CDD" id="cd06599">
    <property type="entry name" value="GH31_glycosidase_Aec37"/>
    <property type="match status" value="1"/>
</dbReference>
<dbReference type="SUPFAM" id="SSF51445">
    <property type="entry name" value="(Trans)glycosidases"/>
    <property type="match status" value="1"/>
</dbReference>
<dbReference type="Gene3D" id="3.20.20.80">
    <property type="entry name" value="Glycosidases"/>
    <property type="match status" value="1"/>
</dbReference>
<dbReference type="AlphaFoldDB" id="A0A0R2I230"/>
<dbReference type="GO" id="GO:0004553">
    <property type="term" value="F:hydrolase activity, hydrolyzing O-glycosyl compounds"/>
    <property type="evidence" value="ECO:0007669"/>
    <property type="project" value="InterPro"/>
</dbReference>
<accession>A0A0R2I230</accession>
<dbReference type="PANTHER" id="PTHR22762">
    <property type="entry name" value="ALPHA-GLUCOSIDASE"/>
    <property type="match status" value="1"/>
</dbReference>
<comment type="caution">
    <text evidence="7">The sequence shown here is derived from an EMBL/GenBank/DDBJ whole genome shotgun (WGS) entry which is preliminary data.</text>
</comment>
<dbReference type="RefSeq" id="WP_057740085.1">
    <property type="nucleotide sequence ID" value="NZ_JQBW01000005.1"/>
</dbReference>
<dbReference type="SUPFAM" id="SSF51011">
    <property type="entry name" value="Glycosyl hydrolase domain"/>
    <property type="match status" value="1"/>
</dbReference>
<dbReference type="Pfam" id="PF01055">
    <property type="entry name" value="Glyco_hydro_31_2nd"/>
    <property type="match status" value="1"/>
</dbReference>
<proteinExistence type="inferred from homology"/>
<dbReference type="InterPro" id="IPR025887">
    <property type="entry name" value="Glyco_hydro_31_N_dom"/>
</dbReference>
<protein>
    <submittedName>
        <fullName evidence="7">Alpha-glucosidase</fullName>
    </submittedName>
</protein>
<evidence type="ECO:0000259" key="6">
    <source>
        <dbReference type="Pfam" id="PF21365"/>
    </source>
</evidence>
<dbReference type="EMBL" id="JQBW01000005">
    <property type="protein sequence ID" value="KRN59305.1"/>
    <property type="molecule type" value="Genomic_DNA"/>
</dbReference>
<dbReference type="InterPro" id="IPR011013">
    <property type="entry name" value="Gal_mutarotase_sf_dom"/>
</dbReference>
<dbReference type="InterPro" id="IPR000322">
    <property type="entry name" value="Glyco_hydro_31_TIM"/>
</dbReference>
<dbReference type="Gene3D" id="2.60.40.1760">
    <property type="entry name" value="glycosyl hydrolase (family 31)"/>
    <property type="match status" value="1"/>
</dbReference>
<keyword evidence="2" id="KW-0326">Glycosidase</keyword>
<keyword evidence="2" id="KW-0378">Hydrolase</keyword>
<evidence type="ECO:0000259" key="5">
    <source>
        <dbReference type="Pfam" id="PF17137"/>
    </source>
</evidence>
<comment type="similarity">
    <text evidence="1 2">Belongs to the glycosyl hydrolase 31 family.</text>
</comment>
<evidence type="ECO:0000256" key="1">
    <source>
        <dbReference type="ARBA" id="ARBA00007806"/>
    </source>
</evidence>
<evidence type="ECO:0000313" key="8">
    <source>
        <dbReference type="Proteomes" id="UP000050934"/>
    </source>
</evidence>
<dbReference type="OrthoDB" id="176168at2"/>
<dbReference type="SUPFAM" id="SSF74650">
    <property type="entry name" value="Galactose mutarotase-like"/>
    <property type="match status" value="1"/>
</dbReference>
<dbReference type="InterPro" id="IPR048395">
    <property type="entry name" value="Glyco_hydro_31_C"/>
</dbReference>
<dbReference type="GO" id="GO:0030246">
    <property type="term" value="F:carbohydrate binding"/>
    <property type="evidence" value="ECO:0007669"/>
    <property type="project" value="InterPro"/>
</dbReference>
<organism evidence="7 8">
    <name type="scientific">Limosilactobacillus secaliphilus</name>
    <dbReference type="NCBI Taxonomy" id="396268"/>
    <lineage>
        <taxon>Bacteria</taxon>
        <taxon>Bacillati</taxon>
        <taxon>Bacillota</taxon>
        <taxon>Bacilli</taxon>
        <taxon>Lactobacillales</taxon>
        <taxon>Lactobacillaceae</taxon>
        <taxon>Limosilactobacillus</taxon>
    </lineage>
</organism>
<evidence type="ECO:0000313" key="7">
    <source>
        <dbReference type="EMBL" id="KRN59305.1"/>
    </source>
</evidence>
<dbReference type="Gene3D" id="2.60.40.1180">
    <property type="entry name" value="Golgi alpha-mannosidase II"/>
    <property type="match status" value="2"/>
</dbReference>
<evidence type="ECO:0000259" key="3">
    <source>
        <dbReference type="Pfam" id="PF01055"/>
    </source>
</evidence>
<dbReference type="STRING" id="396268.IV45_GL001454"/>
<keyword evidence="8" id="KW-1185">Reference proteome</keyword>
<evidence type="ECO:0000259" key="4">
    <source>
        <dbReference type="Pfam" id="PF13802"/>
    </source>
</evidence>
<dbReference type="InterPro" id="IPR017853">
    <property type="entry name" value="GH"/>
</dbReference>
<dbReference type="PANTHER" id="PTHR22762:SF165">
    <property type="entry name" value="PUTATIVE (AFU_ORTHOLOGUE AFUA_1G06560)-RELATED"/>
    <property type="match status" value="1"/>
</dbReference>
<dbReference type="CDD" id="cd14752">
    <property type="entry name" value="GH31_N"/>
    <property type="match status" value="1"/>
</dbReference>
<feature type="domain" description="Glycoside hydrolase family 31 N-terminal" evidence="4">
    <location>
        <begin position="26"/>
        <end position="210"/>
    </location>
</feature>
<dbReference type="Pfam" id="PF13802">
    <property type="entry name" value="Gal_mutarotas_2"/>
    <property type="match status" value="1"/>
</dbReference>
<reference evidence="7 8" key="1">
    <citation type="journal article" date="2015" name="Genome Announc.">
        <title>Expanding the biotechnology potential of lactobacilli through comparative genomics of 213 strains and associated genera.</title>
        <authorList>
            <person name="Sun Z."/>
            <person name="Harris H.M."/>
            <person name="McCann A."/>
            <person name="Guo C."/>
            <person name="Argimon S."/>
            <person name="Zhang W."/>
            <person name="Yang X."/>
            <person name="Jeffery I.B."/>
            <person name="Cooney J.C."/>
            <person name="Kagawa T.F."/>
            <person name="Liu W."/>
            <person name="Song Y."/>
            <person name="Salvetti E."/>
            <person name="Wrobel A."/>
            <person name="Rasinkangas P."/>
            <person name="Parkhill J."/>
            <person name="Rea M.C."/>
            <person name="O'Sullivan O."/>
            <person name="Ritari J."/>
            <person name="Douillard F.P."/>
            <person name="Paul Ross R."/>
            <person name="Yang R."/>
            <person name="Briner A.E."/>
            <person name="Felis G.E."/>
            <person name="de Vos W.M."/>
            <person name="Barrangou R."/>
            <person name="Klaenhammer T.R."/>
            <person name="Caufield P.W."/>
            <person name="Cui Y."/>
            <person name="Zhang H."/>
            <person name="O'Toole P.W."/>
        </authorList>
    </citation>
    <scope>NUCLEOTIDE SEQUENCE [LARGE SCALE GENOMIC DNA]</scope>
    <source>
        <strain evidence="7 8">DSM 17896</strain>
    </source>
</reference>
<sequence length="837" mass="96156">MIIKKAESIEKSANGYLINADCGKMMLVFMTPSIVRLRVSFTGNFPEASYALIKTAWKDDLDELFKDERERIQPLNVDCQESDTEYTFNAGAIIVHIKKEPFQVIITDLNGNLLMKDLQHRSYEQDHLGRLYHYLTADKAHEHYYGFGEETGPLDKKGKRMRLSGKDAIGHDPVNGNPMYKHIPFYITFNDQTKLASGLFYNNSYESLFDMGKEISGYWDPYNYYETDGGDIDMFFLAGPAIKQVVNEYTWLTGTQILPPKQALGFTMSTMYYAELPKDNDKEIYAILKKYKEEDINIDSFWLASGYSTSEENGLRYTFNWNHVKFPHPKEFMDNMNKKGIEVICNLKPGVLNQHPYMKDYEDAGAFIKTADGKEDYIGRWWGGKGRFPDFTNPKARQVWKRLLENNILKKGTYTVWNDNCEYDGVEDRNAKCVKEGLGGRMAELKPIQANMMAKLGINAVKDVYGKKQRPYIINRAGYAGIQRYAQTWAGDNLTDWRTPQYEVNTILGMGLSGVANQGCDIGGFTGGAPEGELLLRWIQNGIFQPRFVMNSANTDNSVTQPWMYDEYNQYVRNAYHLRYRLLPYLYSEMYHAHVTGEPIMRPLIYEFQDDENCVDNQYFEFMFGPSLLVANVFDKGAKTRKVYLPRGAKWFDVNDHLKEYAGGQTIEIPVGLNSIPMFLRDNGIVISTKDVSHISSDTMHNVDFLIGDNPKCQYTYYDDDGKTLDYQNGEYKKVQITVNGNEVKKIHFHTEGSYQDQVKTFSMKAINKQKGALYVAIDGQKIKRFLVKSQWAAADQGWYYDLSDRTILVKGQLPAKDDFDVIVSTEQFDLIGMNQD</sequence>
<dbReference type="PATRIC" id="fig|396268.3.peg.1475"/>
<dbReference type="InterPro" id="IPR013780">
    <property type="entry name" value="Glyco_hydro_b"/>
</dbReference>
<evidence type="ECO:0000256" key="2">
    <source>
        <dbReference type="RuleBase" id="RU361185"/>
    </source>
</evidence>
<feature type="domain" description="DUF5110" evidence="5">
    <location>
        <begin position="713"/>
        <end position="765"/>
    </location>
</feature>
<feature type="domain" description="Glycoside hydrolase family 31 TIM barrel" evidence="3">
    <location>
        <begin position="258"/>
        <end position="588"/>
    </location>
</feature>
<gene>
    <name evidence="7" type="ORF">IV45_GL001454</name>
</gene>
<dbReference type="GO" id="GO:0005975">
    <property type="term" value="P:carbohydrate metabolic process"/>
    <property type="evidence" value="ECO:0007669"/>
    <property type="project" value="InterPro"/>
</dbReference>
<dbReference type="Pfam" id="PF17137">
    <property type="entry name" value="DUF5110"/>
    <property type="match status" value="1"/>
</dbReference>
<feature type="domain" description="Glycosyl hydrolase family 31 C-terminal" evidence="6">
    <location>
        <begin position="597"/>
        <end position="686"/>
    </location>
</feature>
<name>A0A0R2I230_9LACO</name>
<dbReference type="InterPro" id="IPR033403">
    <property type="entry name" value="DUF5110"/>
</dbReference>